<feature type="domain" description="Protein kinase" evidence="10">
    <location>
        <begin position="1"/>
        <end position="124"/>
    </location>
</feature>
<dbReference type="SUPFAM" id="SSF56112">
    <property type="entry name" value="Protein kinase-like (PK-like)"/>
    <property type="match status" value="1"/>
</dbReference>
<dbReference type="AlphaFoldDB" id="A0A0Q3Q6I2"/>
<comment type="catalytic activity">
    <reaction evidence="8">
        <text>L-threonyl-[protein] + ATP = O-phospho-L-threonyl-[protein] + ADP + H(+)</text>
        <dbReference type="Rhea" id="RHEA:46608"/>
        <dbReference type="Rhea" id="RHEA-COMP:11060"/>
        <dbReference type="Rhea" id="RHEA-COMP:11605"/>
        <dbReference type="ChEBI" id="CHEBI:15378"/>
        <dbReference type="ChEBI" id="CHEBI:30013"/>
        <dbReference type="ChEBI" id="CHEBI:30616"/>
        <dbReference type="ChEBI" id="CHEBI:61977"/>
        <dbReference type="ChEBI" id="CHEBI:456216"/>
        <dbReference type="EC" id="2.7.11.1"/>
    </reaction>
</comment>
<keyword evidence="3" id="KW-0723">Serine/threonine-protein kinase</keyword>
<dbReference type="PANTHER" id="PTHR47167:SF6">
    <property type="entry name" value="SERINE_THREONINE-PROTEIN KINASE TAO2"/>
    <property type="match status" value="1"/>
</dbReference>
<evidence type="ECO:0000256" key="3">
    <source>
        <dbReference type="ARBA" id="ARBA00022527"/>
    </source>
</evidence>
<evidence type="ECO:0000256" key="9">
    <source>
        <dbReference type="ARBA" id="ARBA00048679"/>
    </source>
</evidence>
<dbReference type="PANTHER" id="PTHR47167">
    <property type="entry name" value="SERINE/THREONINE-PROTEIN KINASE TAO1-LIKE PROTEIN"/>
    <property type="match status" value="1"/>
</dbReference>
<keyword evidence="12" id="KW-1185">Reference proteome</keyword>
<dbReference type="PROSITE" id="PS50011">
    <property type="entry name" value="PROTEIN_KINASE_DOM"/>
    <property type="match status" value="1"/>
</dbReference>
<dbReference type="InterPro" id="IPR011009">
    <property type="entry name" value="Kinase-like_dom_sf"/>
</dbReference>
<evidence type="ECO:0000256" key="5">
    <source>
        <dbReference type="ARBA" id="ARBA00022741"/>
    </source>
</evidence>
<keyword evidence="5" id="KW-0547">Nucleotide-binding</keyword>
<evidence type="ECO:0000256" key="2">
    <source>
        <dbReference type="ARBA" id="ARBA00012513"/>
    </source>
</evidence>
<accession>A0A0Q3Q6I2</accession>
<dbReference type="InterPro" id="IPR000719">
    <property type="entry name" value="Prot_kinase_dom"/>
</dbReference>
<organism evidence="11 12">
    <name type="scientific">Amazona aestiva</name>
    <name type="common">Blue-fronted Amazon parrot</name>
    <dbReference type="NCBI Taxonomy" id="12930"/>
    <lineage>
        <taxon>Eukaryota</taxon>
        <taxon>Metazoa</taxon>
        <taxon>Chordata</taxon>
        <taxon>Craniata</taxon>
        <taxon>Vertebrata</taxon>
        <taxon>Euteleostomi</taxon>
        <taxon>Archelosauria</taxon>
        <taxon>Archosauria</taxon>
        <taxon>Dinosauria</taxon>
        <taxon>Saurischia</taxon>
        <taxon>Theropoda</taxon>
        <taxon>Coelurosauria</taxon>
        <taxon>Aves</taxon>
        <taxon>Neognathae</taxon>
        <taxon>Neoaves</taxon>
        <taxon>Telluraves</taxon>
        <taxon>Australaves</taxon>
        <taxon>Psittaciformes</taxon>
        <taxon>Psittacidae</taxon>
        <taxon>Amazona</taxon>
    </lineage>
</organism>
<dbReference type="GO" id="GO:0005524">
    <property type="term" value="F:ATP binding"/>
    <property type="evidence" value="ECO:0007669"/>
    <property type="project" value="UniProtKB-KW"/>
</dbReference>
<evidence type="ECO:0000313" key="11">
    <source>
        <dbReference type="EMBL" id="KQK83852.1"/>
    </source>
</evidence>
<sequence length="124" mass="13856">MAPRVGQSLTLCPQLVMEHCVGSASDLLEEHQQPLQELEIAAIVHGALQGLRYLHMHSVIHRMAPEVILAMDEGLYDGKADVWSLGITCIELAERRPPLFNLNAMSALYRIAQEPAPTLQPRHW</sequence>
<evidence type="ECO:0000256" key="8">
    <source>
        <dbReference type="ARBA" id="ARBA00047899"/>
    </source>
</evidence>
<comment type="catalytic activity">
    <reaction evidence="9">
        <text>L-seryl-[protein] + ATP = O-phospho-L-seryl-[protein] + ADP + H(+)</text>
        <dbReference type="Rhea" id="RHEA:17989"/>
        <dbReference type="Rhea" id="RHEA-COMP:9863"/>
        <dbReference type="Rhea" id="RHEA-COMP:11604"/>
        <dbReference type="ChEBI" id="CHEBI:15378"/>
        <dbReference type="ChEBI" id="CHEBI:29999"/>
        <dbReference type="ChEBI" id="CHEBI:30616"/>
        <dbReference type="ChEBI" id="CHEBI:83421"/>
        <dbReference type="ChEBI" id="CHEBI:456216"/>
        <dbReference type="EC" id="2.7.11.1"/>
    </reaction>
</comment>
<dbReference type="Gene3D" id="1.10.510.10">
    <property type="entry name" value="Transferase(Phosphotransferase) domain 1"/>
    <property type="match status" value="2"/>
</dbReference>
<evidence type="ECO:0000256" key="4">
    <source>
        <dbReference type="ARBA" id="ARBA00022679"/>
    </source>
</evidence>
<dbReference type="GO" id="GO:0004674">
    <property type="term" value="F:protein serine/threonine kinase activity"/>
    <property type="evidence" value="ECO:0007669"/>
    <property type="project" value="UniProtKB-KW"/>
</dbReference>
<dbReference type="Proteomes" id="UP000051836">
    <property type="component" value="Unassembled WGS sequence"/>
</dbReference>
<keyword evidence="7" id="KW-0067">ATP-binding</keyword>
<dbReference type="GO" id="GO:0005737">
    <property type="term" value="C:cytoplasm"/>
    <property type="evidence" value="ECO:0007669"/>
    <property type="project" value="TreeGrafter"/>
</dbReference>
<dbReference type="InterPro" id="IPR051234">
    <property type="entry name" value="TAO_STE20_kinase"/>
</dbReference>
<dbReference type="SMART" id="SM00220">
    <property type="entry name" value="S_TKc"/>
    <property type="match status" value="1"/>
</dbReference>
<evidence type="ECO:0000313" key="12">
    <source>
        <dbReference type="Proteomes" id="UP000051836"/>
    </source>
</evidence>
<dbReference type="EMBL" id="LMAW01001304">
    <property type="protein sequence ID" value="KQK83852.1"/>
    <property type="molecule type" value="Genomic_DNA"/>
</dbReference>
<proteinExistence type="inferred from homology"/>
<comment type="caution">
    <text evidence="11">The sequence shown here is derived from an EMBL/GenBank/DDBJ whole genome shotgun (WGS) entry which is preliminary data.</text>
</comment>
<dbReference type="OrthoDB" id="8693905at2759"/>
<reference evidence="11 12" key="1">
    <citation type="submission" date="2015-10" db="EMBL/GenBank/DDBJ databases">
        <authorList>
            <person name="Gilbert D.G."/>
        </authorList>
    </citation>
    <scope>NUCLEOTIDE SEQUENCE [LARGE SCALE GENOMIC DNA]</scope>
    <source>
        <strain evidence="11">FVVF132</strain>
    </source>
</reference>
<name>A0A0Q3Q6I2_AMAAE</name>
<evidence type="ECO:0000259" key="10">
    <source>
        <dbReference type="PROSITE" id="PS50011"/>
    </source>
</evidence>
<comment type="similarity">
    <text evidence="1">Belongs to the protein kinase superfamily. STE Ser/Thr protein kinase family. STE20 subfamily.</text>
</comment>
<dbReference type="EC" id="2.7.11.1" evidence="2"/>
<dbReference type="STRING" id="12930.A0A0Q3Q6I2"/>
<protein>
    <recommendedName>
        <fullName evidence="2">non-specific serine/threonine protein kinase</fullName>
        <ecNumber evidence="2">2.7.11.1</ecNumber>
    </recommendedName>
</protein>
<keyword evidence="6 11" id="KW-0418">Kinase</keyword>
<evidence type="ECO:0000256" key="6">
    <source>
        <dbReference type="ARBA" id="ARBA00022777"/>
    </source>
</evidence>
<evidence type="ECO:0000256" key="7">
    <source>
        <dbReference type="ARBA" id="ARBA00022840"/>
    </source>
</evidence>
<gene>
    <name evidence="11" type="ORF">AAES_54769</name>
</gene>
<evidence type="ECO:0000256" key="1">
    <source>
        <dbReference type="ARBA" id="ARBA00008874"/>
    </source>
</evidence>
<keyword evidence="4" id="KW-0808">Transferase</keyword>